<accession>A0ABM1N1W8</accession>
<proteinExistence type="predicted"/>
<gene>
    <name evidence="2" type="primary">LOC108565737</name>
</gene>
<evidence type="ECO:0000313" key="2">
    <source>
        <dbReference type="RefSeq" id="XP_017780818.1"/>
    </source>
</evidence>
<dbReference type="GeneID" id="108565737"/>
<protein>
    <submittedName>
        <fullName evidence="2">Uncharacterized protein LOC108565737 isoform X1</fullName>
    </submittedName>
</protein>
<organism evidence="1 2">
    <name type="scientific">Nicrophorus vespilloides</name>
    <name type="common">Boreal carrion beetle</name>
    <dbReference type="NCBI Taxonomy" id="110193"/>
    <lineage>
        <taxon>Eukaryota</taxon>
        <taxon>Metazoa</taxon>
        <taxon>Ecdysozoa</taxon>
        <taxon>Arthropoda</taxon>
        <taxon>Hexapoda</taxon>
        <taxon>Insecta</taxon>
        <taxon>Pterygota</taxon>
        <taxon>Neoptera</taxon>
        <taxon>Endopterygota</taxon>
        <taxon>Coleoptera</taxon>
        <taxon>Polyphaga</taxon>
        <taxon>Staphyliniformia</taxon>
        <taxon>Silphidae</taxon>
        <taxon>Nicrophorinae</taxon>
        <taxon>Nicrophorus</taxon>
    </lineage>
</organism>
<name>A0ABM1N1W8_NICVS</name>
<dbReference type="Proteomes" id="UP000695000">
    <property type="component" value="Unplaced"/>
</dbReference>
<dbReference type="RefSeq" id="XP_017780818.1">
    <property type="nucleotide sequence ID" value="XM_017925329.1"/>
</dbReference>
<evidence type="ECO:0000313" key="1">
    <source>
        <dbReference type="Proteomes" id="UP000695000"/>
    </source>
</evidence>
<sequence length="529" mass="60282">MTLLVVPVHNQLFAMLRCVNLIVLLLLGNDLIRFADCGGRLYVDSSVFIAPGGSFVNYVIFDDQEPLTRCGLSFQTNADISPIDITKSMVPIHNDSVLKNRIFSLGKNTCGFKLINSMKDDPRFFTLHAYRNASSGHSQYSFKLTFFEKANPRNETKKVSLGERYEVKCGIPRIETTCILYDPSGRKVSSGNSCSYLLERVRMEHIGIWHCDVGIMQRMLPVTEYFVLELIRREWVKTWYKEKDGLGIVGCKHMNDFVFNDINNLQPPTYCQFISPEDKLFTIKQGAATDRYTTAGTNLSDFTCQLEFALPIQPQEIGLWKCKIYGSGGFISVKNATLPEYPKKLITAIEENKPYEVSCIVPYSIDYCYIESPQKNYYYIDDVKSLSQGNCSKLLERDHQVIGKWYCHISKYGSIDDDVIEVDVRIKKKFSAVFSDVQVEIGDSPEVLCKHENPLRSCRFVDPSGKKIYHLSERKSGERIVYFGRGLDFGDCGFLLKNVTSKDQGTWTCYGRELDSERELSDITSVKIV</sequence>
<reference evidence="2" key="1">
    <citation type="submission" date="2025-08" db="UniProtKB">
        <authorList>
            <consortium name="RefSeq"/>
        </authorList>
    </citation>
    <scope>IDENTIFICATION</scope>
    <source>
        <tissue evidence="2">Whole Larva</tissue>
    </source>
</reference>
<keyword evidence="1" id="KW-1185">Reference proteome</keyword>